<feature type="region of interest" description="Disordered" evidence="1">
    <location>
        <begin position="26"/>
        <end position="50"/>
    </location>
</feature>
<name>A0A6P8AN15_PYRGI</name>
<reference evidence="3" key="1">
    <citation type="journal article" date="2019" name="Mol. Biol. Evol.">
        <title>Blast fungal genomes show frequent chromosomal changes, gene gains and losses, and effector gene turnover.</title>
        <authorList>
            <person name="Gomez Luciano L.B."/>
            <person name="Jason Tsai I."/>
            <person name="Chuma I."/>
            <person name="Tosa Y."/>
            <person name="Chen Y.H."/>
            <person name="Li J.Y."/>
            <person name="Li M.Y."/>
            <person name="Jade Lu M.Y."/>
            <person name="Nakayashiki H."/>
            <person name="Li W.H."/>
        </authorList>
    </citation>
    <scope>NUCLEOTIDE SEQUENCE</scope>
    <source>
        <strain evidence="3">NI907</strain>
    </source>
</reference>
<sequence length="50" mass="5602">MRTLAELLRLKALKVVVTCNRLSTKRRDSVGGKRRGLVEDLKSAPANSRH</sequence>
<organism evidence="2 3">
    <name type="scientific">Pyricularia grisea</name>
    <name type="common">Crabgrass-specific blast fungus</name>
    <name type="synonym">Magnaporthe grisea</name>
    <dbReference type="NCBI Taxonomy" id="148305"/>
    <lineage>
        <taxon>Eukaryota</taxon>
        <taxon>Fungi</taxon>
        <taxon>Dikarya</taxon>
        <taxon>Ascomycota</taxon>
        <taxon>Pezizomycotina</taxon>
        <taxon>Sordariomycetes</taxon>
        <taxon>Sordariomycetidae</taxon>
        <taxon>Magnaporthales</taxon>
        <taxon>Pyriculariaceae</taxon>
        <taxon>Pyricularia</taxon>
    </lineage>
</organism>
<dbReference type="GeneID" id="41967198"/>
<feature type="compositionally biased region" description="Basic and acidic residues" evidence="1">
    <location>
        <begin position="26"/>
        <end position="42"/>
    </location>
</feature>
<gene>
    <name evidence="3" type="ORF">PgNI_12343</name>
</gene>
<dbReference type="Proteomes" id="UP000515153">
    <property type="component" value="Unplaced"/>
</dbReference>
<reference evidence="3" key="3">
    <citation type="submission" date="2025-08" db="UniProtKB">
        <authorList>
            <consortium name="RefSeq"/>
        </authorList>
    </citation>
    <scope>IDENTIFICATION</scope>
    <source>
        <strain evidence="3">NI907</strain>
    </source>
</reference>
<keyword evidence="2" id="KW-1185">Reference proteome</keyword>
<reference evidence="3" key="2">
    <citation type="submission" date="2019-10" db="EMBL/GenBank/DDBJ databases">
        <authorList>
            <consortium name="NCBI Genome Project"/>
        </authorList>
    </citation>
    <scope>NUCLEOTIDE SEQUENCE</scope>
    <source>
        <strain evidence="3">NI907</strain>
    </source>
</reference>
<protein>
    <submittedName>
        <fullName evidence="3">Uncharacterized protein</fullName>
    </submittedName>
</protein>
<evidence type="ECO:0000313" key="2">
    <source>
        <dbReference type="Proteomes" id="UP000515153"/>
    </source>
</evidence>
<accession>A0A6P8AN15</accession>
<dbReference type="AlphaFoldDB" id="A0A6P8AN15"/>
<evidence type="ECO:0000256" key="1">
    <source>
        <dbReference type="SAM" id="MobiDB-lite"/>
    </source>
</evidence>
<dbReference type="KEGG" id="pgri:PgNI_12343"/>
<proteinExistence type="predicted"/>
<dbReference type="RefSeq" id="XP_030976282.1">
    <property type="nucleotide sequence ID" value="XM_031132293.1"/>
</dbReference>
<evidence type="ECO:0000313" key="3">
    <source>
        <dbReference type="RefSeq" id="XP_030976282.1"/>
    </source>
</evidence>